<dbReference type="RefSeq" id="WP_072849795.1">
    <property type="nucleotide sequence ID" value="NZ_FRAH01000013.1"/>
</dbReference>
<evidence type="ECO:0000313" key="2">
    <source>
        <dbReference type="EMBL" id="SHK03463.1"/>
    </source>
</evidence>
<evidence type="ECO:0000256" key="1">
    <source>
        <dbReference type="SAM" id="SignalP"/>
    </source>
</evidence>
<dbReference type="PROSITE" id="PS51257">
    <property type="entry name" value="PROKAR_LIPOPROTEIN"/>
    <property type="match status" value="1"/>
</dbReference>
<protein>
    <submittedName>
        <fullName evidence="2">Uncharacterized protein</fullName>
    </submittedName>
</protein>
<dbReference type="Proteomes" id="UP000183975">
    <property type="component" value="Unassembled WGS sequence"/>
</dbReference>
<dbReference type="OrthoDB" id="1970388at2"/>
<keyword evidence="1" id="KW-0732">Signal</keyword>
<feature type="chain" id="PRO_5039254006" evidence="1">
    <location>
        <begin position="20"/>
        <end position="141"/>
    </location>
</feature>
<reference evidence="2 3" key="1">
    <citation type="submission" date="2016-11" db="EMBL/GenBank/DDBJ databases">
        <authorList>
            <person name="Jaros S."/>
            <person name="Januszkiewicz K."/>
            <person name="Wedrychowicz H."/>
        </authorList>
    </citation>
    <scope>NUCLEOTIDE SEQUENCE [LARGE SCALE GENOMIC DNA]</scope>
    <source>
        <strain evidence="2 3">DSM 14214</strain>
    </source>
</reference>
<sequence>MKRLISLFLCVLFTFSLCACQQAAPSSSEAPDQQAITEEATEYFNQMMDGDFETFFNALPQGVQDNTSAEAIQETWEEEADKLGGLPEDASPEVSCYVPEHSDQIRVEFVIPCEKGDFKLFINYSPDGSLYNYVIWKNEAE</sequence>
<accession>A0A1M6P6C3</accession>
<evidence type="ECO:0000313" key="3">
    <source>
        <dbReference type="Proteomes" id="UP000183975"/>
    </source>
</evidence>
<dbReference type="EMBL" id="FRAH01000013">
    <property type="protein sequence ID" value="SHK03463.1"/>
    <property type="molecule type" value="Genomic_DNA"/>
</dbReference>
<name>A0A1M6P6C3_9FIRM</name>
<proteinExistence type="predicted"/>
<gene>
    <name evidence="2" type="ORF">SAMN02745138_01015</name>
</gene>
<dbReference type="Gene3D" id="3.10.450.590">
    <property type="match status" value="1"/>
</dbReference>
<keyword evidence="3" id="KW-1185">Reference proteome</keyword>
<organism evidence="2 3">
    <name type="scientific">Anaerotignum lactatifermentans DSM 14214</name>
    <dbReference type="NCBI Taxonomy" id="1121323"/>
    <lineage>
        <taxon>Bacteria</taxon>
        <taxon>Bacillati</taxon>
        <taxon>Bacillota</taxon>
        <taxon>Clostridia</taxon>
        <taxon>Lachnospirales</taxon>
        <taxon>Anaerotignaceae</taxon>
        <taxon>Anaerotignum</taxon>
    </lineage>
</organism>
<dbReference type="AlphaFoldDB" id="A0A1M6P6C3"/>
<feature type="signal peptide" evidence="1">
    <location>
        <begin position="1"/>
        <end position="19"/>
    </location>
</feature>